<dbReference type="EMBL" id="CP001778">
    <property type="protein sequence ID" value="ADD43890.1"/>
    <property type="molecule type" value="Genomic_DNA"/>
</dbReference>
<dbReference type="CDD" id="cd02440">
    <property type="entry name" value="AdoMet_MTases"/>
    <property type="match status" value="1"/>
</dbReference>
<name>D3Q2F7_STANL</name>
<dbReference type="AlphaFoldDB" id="D3Q2F7"/>
<dbReference type="EC" id="2.1.1.77" evidence="3"/>
<keyword evidence="6 12" id="KW-0489">Methyltransferase</keyword>
<comment type="subcellular location">
    <subcellularLocation>
        <location evidence="1">Cytoplasm</location>
    </subcellularLocation>
</comment>
<dbReference type="PANTHER" id="PTHR11579:SF0">
    <property type="entry name" value="PROTEIN-L-ISOASPARTATE(D-ASPARTATE) O-METHYLTRANSFERASE"/>
    <property type="match status" value="1"/>
</dbReference>
<dbReference type="GO" id="GO:0032259">
    <property type="term" value="P:methylation"/>
    <property type="evidence" value="ECO:0007669"/>
    <property type="project" value="UniProtKB-KW"/>
</dbReference>
<evidence type="ECO:0000256" key="10">
    <source>
        <dbReference type="ARBA" id="ARBA00031323"/>
    </source>
</evidence>
<evidence type="ECO:0000256" key="1">
    <source>
        <dbReference type="ARBA" id="ARBA00004496"/>
    </source>
</evidence>
<evidence type="ECO:0000313" key="13">
    <source>
        <dbReference type="Proteomes" id="UP000000844"/>
    </source>
</evidence>
<dbReference type="Pfam" id="PF01135">
    <property type="entry name" value="PCMT"/>
    <property type="match status" value="1"/>
</dbReference>
<keyword evidence="13" id="KW-1185">Reference proteome</keyword>
<evidence type="ECO:0000256" key="11">
    <source>
        <dbReference type="ARBA" id="ARBA00031350"/>
    </source>
</evidence>
<dbReference type="SUPFAM" id="SSF53335">
    <property type="entry name" value="S-adenosyl-L-methionine-dependent methyltransferases"/>
    <property type="match status" value="1"/>
</dbReference>
<keyword evidence="7 12" id="KW-0808">Transferase</keyword>
<dbReference type="InterPro" id="IPR029063">
    <property type="entry name" value="SAM-dependent_MTases_sf"/>
</dbReference>
<evidence type="ECO:0000256" key="3">
    <source>
        <dbReference type="ARBA" id="ARBA00011890"/>
    </source>
</evidence>
<keyword evidence="5" id="KW-0963">Cytoplasm</keyword>
<dbReference type="RefSeq" id="WP_013019461.1">
    <property type="nucleotide sequence ID" value="NC_013947.1"/>
</dbReference>
<accession>D3Q2F7</accession>
<evidence type="ECO:0000256" key="4">
    <source>
        <dbReference type="ARBA" id="ARBA00013346"/>
    </source>
</evidence>
<dbReference type="Proteomes" id="UP000000844">
    <property type="component" value="Chromosome"/>
</dbReference>
<keyword evidence="8" id="KW-0949">S-adenosyl-L-methionine</keyword>
<dbReference type="HOGENOM" id="CLU_811143_0_0_11"/>
<dbReference type="GO" id="GO:0004719">
    <property type="term" value="F:protein-L-isoaspartate (D-aspartate) O-methyltransferase activity"/>
    <property type="evidence" value="ECO:0007669"/>
    <property type="project" value="UniProtKB-EC"/>
</dbReference>
<proteinExistence type="inferred from homology"/>
<evidence type="ECO:0000256" key="8">
    <source>
        <dbReference type="ARBA" id="ARBA00022691"/>
    </source>
</evidence>
<gene>
    <name evidence="12" type="ordered locus">Snas_4241</name>
</gene>
<evidence type="ECO:0000256" key="5">
    <source>
        <dbReference type="ARBA" id="ARBA00022490"/>
    </source>
</evidence>
<protein>
    <recommendedName>
        <fullName evidence="4">Protein-L-isoaspartate O-methyltransferase</fullName>
        <ecNumber evidence="3">2.1.1.77</ecNumber>
    </recommendedName>
    <alternativeName>
        <fullName evidence="11">L-isoaspartyl protein carboxyl methyltransferase</fullName>
    </alternativeName>
    <alternativeName>
        <fullName evidence="9">Protein L-isoaspartyl methyltransferase</fullName>
    </alternativeName>
    <alternativeName>
        <fullName evidence="10">Protein-beta-aspartate methyltransferase</fullName>
    </alternativeName>
</protein>
<evidence type="ECO:0000256" key="9">
    <source>
        <dbReference type="ARBA" id="ARBA00030757"/>
    </source>
</evidence>
<dbReference type="KEGG" id="sna:Snas_4241"/>
<dbReference type="PANTHER" id="PTHR11579">
    <property type="entry name" value="PROTEIN-L-ISOASPARTATE O-METHYLTRANSFERASE"/>
    <property type="match status" value="1"/>
</dbReference>
<dbReference type="GO" id="GO:0005737">
    <property type="term" value="C:cytoplasm"/>
    <property type="evidence" value="ECO:0007669"/>
    <property type="project" value="UniProtKB-SubCell"/>
</dbReference>
<dbReference type="eggNOG" id="COG2518">
    <property type="taxonomic scope" value="Bacteria"/>
</dbReference>
<reference evidence="12 13" key="1">
    <citation type="journal article" date="2009" name="Stand. Genomic Sci.">
        <title>Complete genome sequence of Stackebrandtia nassauensis type strain (LLR-40K-21).</title>
        <authorList>
            <person name="Munk C."/>
            <person name="Lapidus A."/>
            <person name="Copeland A."/>
            <person name="Jando M."/>
            <person name="Mayilraj S."/>
            <person name="Glavina Del Rio T."/>
            <person name="Nolan M."/>
            <person name="Chen F."/>
            <person name="Lucas S."/>
            <person name="Tice H."/>
            <person name="Cheng J.F."/>
            <person name="Han C."/>
            <person name="Detter J.C."/>
            <person name="Bruce D."/>
            <person name="Goodwin L."/>
            <person name="Chain P."/>
            <person name="Pitluck S."/>
            <person name="Goker M."/>
            <person name="Ovchinikova G."/>
            <person name="Pati A."/>
            <person name="Ivanova N."/>
            <person name="Mavromatis K."/>
            <person name="Chen A."/>
            <person name="Palaniappan K."/>
            <person name="Land M."/>
            <person name="Hauser L."/>
            <person name="Chang Y.J."/>
            <person name="Jeffries C.D."/>
            <person name="Bristow J."/>
            <person name="Eisen J.A."/>
            <person name="Markowitz V."/>
            <person name="Hugenholtz P."/>
            <person name="Kyrpides N.C."/>
            <person name="Klenk H.P."/>
        </authorList>
    </citation>
    <scope>NUCLEOTIDE SEQUENCE [LARGE SCALE GENOMIC DNA]</scope>
    <source>
        <strain evidence="13">DSM 44728 / CIP 108903 / NRRL B-16338 / NBRC 102104 / LLR-40K-21</strain>
    </source>
</reference>
<dbReference type="InterPro" id="IPR000682">
    <property type="entry name" value="PCMT"/>
</dbReference>
<dbReference type="Gene3D" id="3.40.50.150">
    <property type="entry name" value="Vaccinia Virus protein VP39"/>
    <property type="match status" value="1"/>
</dbReference>
<organism evidence="12 13">
    <name type="scientific">Stackebrandtia nassauensis (strain DSM 44728 / CIP 108903 / NRRL B-16338 / NBRC 102104 / LLR-40K-21)</name>
    <dbReference type="NCBI Taxonomy" id="446470"/>
    <lineage>
        <taxon>Bacteria</taxon>
        <taxon>Bacillati</taxon>
        <taxon>Actinomycetota</taxon>
        <taxon>Actinomycetes</taxon>
        <taxon>Glycomycetales</taxon>
        <taxon>Glycomycetaceae</taxon>
        <taxon>Stackebrandtia</taxon>
    </lineage>
</organism>
<comment type="similarity">
    <text evidence="2">Belongs to the methyltransferase superfamily. L-isoaspartyl/D-aspartyl protein methyltransferase family.</text>
</comment>
<evidence type="ECO:0000313" key="12">
    <source>
        <dbReference type="EMBL" id="ADD43890.1"/>
    </source>
</evidence>
<evidence type="ECO:0000256" key="7">
    <source>
        <dbReference type="ARBA" id="ARBA00022679"/>
    </source>
</evidence>
<evidence type="ECO:0000256" key="6">
    <source>
        <dbReference type="ARBA" id="ARBA00022603"/>
    </source>
</evidence>
<sequence>MTTLAEAITAVDTDQYVNEPDGRPLPQSSAPAIIESLLRLADIQNGHRVCEVGTGSGYSTKIAATVVGPTGAVVSVEVDPAVAARAETKLADTPQVTVMCGDGGLGAPDAAPFDRLIAWTTPRVIPAPWVRQMRDGGVIVTPVKVAPVAMANLTVRMTVTGGQPATVHVHEGSFVDLTPSAADQRVPAFYLDATADTGGDIPAWLSAPAVRDNGAAAARLLDGLMNHATTMTTEAASFPVLVAALAAARPHQLATAYTGHTRGIGYATPDSIAVATPEGILSYGTSETRDALVADLPAADATLADYTAATAPDDDGWTVAVTGRSQ</sequence>
<dbReference type="STRING" id="446470.Snas_4241"/>
<evidence type="ECO:0000256" key="2">
    <source>
        <dbReference type="ARBA" id="ARBA00005369"/>
    </source>
</evidence>